<dbReference type="PaxDb" id="522772-Dacet_2185"/>
<dbReference type="Gene3D" id="3.40.50.300">
    <property type="entry name" value="P-loop containing nucleotide triphosphate hydrolases"/>
    <property type="match status" value="1"/>
</dbReference>
<dbReference type="InterPro" id="IPR003439">
    <property type="entry name" value="ABC_transporter-like_ATP-bd"/>
</dbReference>
<dbReference type="Proteomes" id="UP000002012">
    <property type="component" value="Chromosome"/>
</dbReference>
<accession>D4H2F6</accession>
<dbReference type="eggNOG" id="COG1116">
    <property type="taxonomic scope" value="Bacteria"/>
</dbReference>
<dbReference type="SUPFAM" id="SSF52540">
    <property type="entry name" value="P-loop containing nucleoside triphosphate hydrolases"/>
    <property type="match status" value="1"/>
</dbReference>
<proteinExistence type="predicted"/>
<dbReference type="KEGG" id="dap:Dacet_2185"/>
<dbReference type="HOGENOM" id="CLU_383448_0_0_0"/>
<dbReference type="PROSITE" id="PS50893">
    <property type="entry name" value="ABC_TRANSPORTER_2"/>
    <property type="match status" value="1"/>
</dbReference>
<dbReference type="InterPro" id="IPR012312">
    <property type="entry name" value="Hemerythrin-like"/>
</dbReference>
<evidence type="ECO:0000259" key="4">
    <source>
        <dbReference type="PROSITE" id="PS50893"/>
    </source>
</evidence>
<dbReference type="Pfam" id="PF00005">
    <property type="entry name" value="ABC_tran"/>
    <property type="match status" value="1"/>
</dbReference>
<dbReference type="InterPro" id="IPR027417">
    <property type="entry name" value="P-loop_NTPase"/>
</dbReference>
<dbReference type="Gene3D" id="3.30.450.20">
    <property type="entry name" value="PAS domain"/>
    <property type="match status" value="1"/>
</dbReference>
<dbReference type="InterPro" id="IPR017871">
    <property type="entry name" value="ABC_transporter-like_CS"/>
</dbReference>
<keyword evidence="3" id="KW-0067">ATP-binding</keyword>
<dbReference type="InterPro" id="IPR035965">
    <property type="entry name" value="PAS-like_dom_sf"/>
</dbReference>
<dbReference type="Gene3D" id="1.20.120.520">
    <property type="entry name" value="nmb1532 protein domain like"/>
    <property type="match status" value="1"/>
</dbReference>
<evidence type="ECO:0000256" key="1">
    <source>
        <dbReference type="ARBA" id="ARBA00022448"/>
    </source>
</evidence>
<dbReference type="InterPro" id="IPR050093">
    <property type="entry name" value="ABC_SmlMolc_Importer"/>
</dbReference>
<dbReference type="InterPro" id="IPR003593">
    <property type="entry name" value="AAA+_ATPase"/>
</dbReference>
<dbReference type="GO" id="GO:0016887">
    <property type="term" value="F:ATP hydrolysis activity"/>
    <property type="evidence" value="ECO:0007669"/>
    <property type="project" value="InterPro"/>
</dbReference>
<protein>
    <submittedName>
        <fullName evidence="5">Putative PAS/PAC sensor protein</fullName>
    </submittedName>
</protein>
<dbReference type="eggNOG" id="COG2461">
    <property type="taxonomic scope" value="Bacteria"/>
</dbReference>
<dbReference type="AlphaFoldDB" id="D4H2F6"/>
<dbReference type="SUPFAM" id="SSF55785">
    <property type="entry name" value="PYP-like sensor domain (PAS domain)"/>
    <property type="match status" value="1"/>
</dbReference>
<dbReference type="PANTHER" id="PTHR42781:SF8">
    <property type="entry name" value="BICARBONATE TRANSPORT ATP-BINDING PROTEIN CMPC"/>
    <property type="match status" value="1"/>
</dbReference>
<gene>
    <name evidence="5" type="ordered locus">Dacet_2185</name>
</gene>
<dbReference type="InParanoid" id="D4H2F6"/>
<evidence type="ECO:0000313" key="6">
    <source>
        <dbReference type="Proteomes" id="UP000002012"/>
    </source>
</evidence>
<dbReference type="SMART" id="SM00382">
    <property type="entry name" value="AAA"/>
    <property type="match status" value="1"/>
</dbReference>
<dbReference type="GO" id="GO:0005524">
    <property type="term" value="F:ATP binding"/>
    <property type="evidence" value="ECO:0007669"/>
    <property type="project" value="UniProtKB-KW"/>
</dbReference>
<organism evidence="5 6">
    <name type="scientific">Denitrovibrio acetiphilus (strain DSM 12809 / NBRC 114555 / N2460)</name>
    <dbReference type="NCBI Taxonomy" id="522772"/>
    <lineage>
        <taxon>Bacteria</taxon>
        <taxon>Pseudomonadati</taxon>
        <taxon>Deferribacterota</taxon>
        <taxon>Deferribacteres</taxon>
        <taxon>Deferribacterales</taxon>
        <taxon>Geovibrionaceae</taxon>
        <taxon>Denitrovibrio</taxon>
    </lineage>
</organism>
<keyword evidence="2" id="KW-0547">Nucleotide-binding</keyword>
<dbReference type="OrthoDB" id="9769774at2"/>
<keyword evidence="6" id="KW-1185">Reference proteome</keyword>
<dbReference type="RefSeq" id="WP_013011450.1">
    <property type="nucleotide sequence ID" value="NC_013943.1"/>
</dbReference>
<dbReference type="EMBL" id="CP001968">
    <property type="protein sequence ID" value="ADD68947.1"/>
    <property type="molecule type" value="Genomic_DNA"/>
</dbReference>
<name>D4H2F6_DENA2</name>
<dbReference type="Pfam" id="PF01814">
    <property type="entry name" value="Hemerythrin"/>
    <property type="match status" value="1"/>
</dbReference>
<dbReference type="PROSITE" id="PS00211">
    <property type="entry name" value="ABC_TRANSPORTER_1"/>
    <property type="match status" value="1"/>
</dbReference>
<keyword evidence="1" id="KW-0813">Transport</keyword>
<feature type="domain" description="ABC transporter" evidence="4">
    <location>
        <begin position="5"/>
        <end position="225"/>
    </location>
</feature>
<dbReference type="PANTHER" id="PTHR42781">
    <property type="entry name" value="SPERMIDINE/PUTRESCINE IMPORT ATP-BINDING PROTEIN POTA"/>
    <property type="match status" value="1"/>
</dbReference>
<evidence type="ECO:0000256" key="2">
    <source>
        <dbReference type="ARBA" id="ARBA00022741"/>
    </source>
</evidence>
<evidence type="ECO:0000313" key="5">
    <source>
        <dbReference type="EMBL" id="ADD68947.1"/>
    </source>
</evidence>
<evidence type="ECO:0000256" key="3">
    <source>
        <dbReference type="ARBA" id="ARBA00022840"/>
    </source>
</evidence>
<dbReference type="Pfam" id="PF13596">
    <property type="entry name" value="PAS_10"/>
    <property type="match status" value="1"/>
</dbReference>
<dbReference type="STRING" id="522772.Dacet_2185"/>
<sequence>MNNILTFESVSKTYGENNVLKNLSFSVRQGEVIGILGPSGVGKSTMLNITAGLEKNDSGNVVNHGQRIAYVFQKPRLLPWKNITDNVMLPLLAMGFSSEKAKQTAMAELNKMGLGSSTDLFPSQLSGGMAQRVSLARAFALQPDLLLLDEPFNALDIKMKEMLMFMMQENLRHSPATVLYVTHAPDEILHIADRIFIFGEGGTFESMDCQEKCLSKYYAQGAIKGFLGQKTKQKGENIMYEWMNNKDNFETMDMRRKTPEFMPELLRMAEDVQEGKGLHIIQSFEPIPLYYHMEKLGFIKYMEKPEDNEYHVYFYRPPSDSMAKSAKMSGFLNINEKRAETIASIVMDFFNGKKLEELKPAYDAITPVTAAEFAYAEQMISDKGIPDSNFENNIDELITLFRSSLDKSTAGEFPEGHPINTFMAENRAIEKLIISIRDEVSTTKDYNKLTEMFKNLKEINHHYVRKETQLFPYLERKGFDKPSTVMWSLHDKIRQGIKTCIKMLEDNQFDSFNEICGSVLDETEGMIYKEEKVLFPTAKLMLTENEWKLIRKGERELSYCFIDTPPTWGSHTATEHIHPATPSGNGLFLKMNEGMLSYEQLDAIMCHMPVDVSFVDADDKVRYYNQSSERIFPRSPDVIGREVRYCHPPKSVDTVVSILEAFKKGEQDVAEFWLTLDEKFIYIRYFAVRDTSGTYMGTLEVMQNVTHIRELEGSRTLISWD</sequence>
<reference evidence="5 6" key="1">
    <citation type="journal article" date="2010" name="Stand. Genomic Sci.">
        <title>Complete genome sequence of Denitrovibrio acetiphilus type strain (N2460).</title>
        <authorList>
            <person name="Kiss H."/>
            <person name="Lang E."/>
            <person name="Lapidus A."/>
            <person name="Copeland A."/>
            <person name="Nolan M."/>
            <person name="Glavina Del Rio T."/>
            <person name="Chen F."/>
            <person name="Lucas S."/>
            <person name="Tice H."/>
            <person name="Cheng J.F."/>
            <person name="Han C."/>
            <person name="Goodwin L."/>
            <person name="Pitluck S."/>
            <person name="Liolios K."/>
            <person name="Pati A."/>
            <person name="Ivanova N."/>
            <person name="Mavromatis K."/>
            <person name="Chen A."/>
            <person name="Palaniappan K."/>
            <person name="Land M."/>
            <person name="Hauser L."/>
            <person name="Chang Y.J."/>
            <person name="Jeffries C.D."/>
            <person name="Detter J.C."/>
            <person name="Brettin T."/>
            <person name="Spring S."/>
            <person name="Rohde M."/>
            <person name="Goker M."/>
            <person name="Woyke T."/>
            <person name="Bristow J."/>
            <person name="Eisen J.A."/>
            <person name="Markowitz V."/>
            <person name="Hugenholtz P."/>
            <person name="Kyrpides N.C."/>
            <person name="Klenk H.P."/>
        </authorList>
    </citation>
    <scope>NUCLEOTIDE SEQUENCE [LARGE SCALE GENOMIC DNA]</scope>
    <source>
        <strain evidence="6">DSM 12809 / NBRC 114555 / N2460</strain>
    </source>
</reference>